<feature type="binding site" evidence="9">
    <location>
        <position position="269"/>
    </location>
    <ligand>
        <name>sn-glycerol 3-phosphate</name>
        <dbReference type="ChEBI" id="CHEBI:57597"/>
    </ligand>
</feature>
<dbReference type="PANTHER" id="PTHR11728:SF1">
    <property type="entry name" value="GLYCEROL-3-PHOSPHATE DEHYDROGENASE [NAD(+)] 2, CHLOROPLASTIC"/>
    <property type="match status" value="1"/>
</dbReference>
<name>A0A2U2I644_9BURK</name>
<evidence type="ECO:0000313" key="18">
    <source>
        <dbReference type="Proteomes" id="UP000241421"/>
    </source>
</evidence>
<feature type="binding site" evidence="9">
    <location>
        <position position="132"/>
    </location>
    <ligand>
        <name>NADPH</name>
        <dbReference type="ChEBI" id="CHEBI:57783"/>
    </ligand>
</feature>
<feature type="binding site" evidence="9">
    <location>
        <position position="216"/>
    </location>
    <ligand>
        <name>sn-glycerol 3-phosphate</name>
        <dbReference type="ChEBI" id="CHEBI:57597"/>
    </ligand>
</feature>
<keyword evidence="3 9" id="KW-0521">NADP</keyword>
<comment type="caution">
    <text evidence="17">The sequence shown here is derived from an EMBL/GenBank/DDBJ whole genome shotgun (WGS) entry which is preliminary data.</text>
</comment>
<feature type="binding site" evidence="9">
    <location>
        <position position="304"/>
    </location>
    <ligand>
        <name>NADPH</name>
        <dbReference type="ChEBI" id="CHEBI:57783"/>
    </ligand>
</feature>
<feature type="binding site" evidence="9">
    <location>
        <position position="64"/>
    </location>
    <ligand>
        <name>NADPH</name>
        <dbReference type="ChEBI" id="CHEBI:57783"/>
    </ligand>
</feature>
<feature type="binding site" evidence="9">
    <location>
        <position position="132"/>
    </location>
    <ligand>
        <name>sn-glycerol 3-phosphate</name>
        <dbReference type="ChEBI" id="CHEBI:57597"/>
    </ligand>
</feature>
<dbReference type="PRINTS" id="PR00077">
    <property type="entry name" value="GPDHDRGNASE"/>
</dbReference>
<evidence type="ECO:0000256" key="8">
    <source>
        <dbReference type="ARBA" id="ARBA00023264"/>
    </source>
</evidence>
<comment type="caution">
    <text evidence="9">Lacks conserved residue(s) required for the propagation of feature annotation.</text>
</comment>
<dbReference type="RefSeq" id="WP_106756066.1">
    <property type="nucleotide sequence ID" value="NZ_PXWF02000042.1"/>
</dbReference>
<organism evidence="17 18">
    <name type="scientific">Massilia glaciei</name>
    <dbReference type="NCBI Taxonomy" id="1524097"/>
    <lineage>
        <taxon>Bacteria</taxon>
        <taxon>Pseudomonadati</taxon>
        <taxon>Pseudomonadota</taxon>
        <taxon>Betaproteobacteria</taxon>
        <taxon>Burkholderiales</taxon>
        <taxon>Oxalobacteraceae</taxon>
        <taxon>Telluria group</taxon>
        <taxon>Massilia</taxon>
    </lineage>
</organism>
<dbReference type="EMBL" id="PXWF02000042">
    <property type="protein sequence ID" value="PWF55212.1"/>
    <property type="molecule type" value="Genomic_DNA"/>
</dbReference>
<dbReference type="Gene3D" id="1.10.1040.10">
    <property type="entry name" value="N-(1-d-carboxylethyl)-l-norvaline Dehydrogenase, domain 2"/>
    <property type="match status" value="1"/>
</dbReference>
<keyword evidence="6 9" id="KW-0443">Lipid metabolism</keyword>
<dbReference type="PROSITE" id="PS00957">
    <property type="entry name" value="NAD_G3PDH"/>
    <property type="match status" value="1"/>
</dbReference>
<evidence type="ECO:0000256" key="11">
    <source>
        <dbReference type="PIRSR" id="PIRSR000114-2"/>
    </source>
</evidence>
<evidence type="ECO:0000256" key="13">
    <source>
        <dbReference type="RuleBase" id="RU000437"/>
    </source>
</evidence>
<evidence type="ECO:0000256" key="7">
    <source>
        <dbReference type="ARBA" id="ARBA00023209"/>
    </source>
</evidence>
<evidence type="ECO:0000256" key="4">
    <source>
        <dbReference type="ARBA" id="ARBA00023002"/>
    </source>
</evidence>
<evidence type="ECO:0000256" key="14">
    <source>
        <dbReference type="RuleBase" id="RU000439"/>
    </source>
</evidence>
<dbReference type="GO" id="GO:0005975">
    <property type="term" value="P:carbohydrate metabolic process"/>
    <property type="evidence" value="ECO:0007669"/>
    <property type="project" value="InterPro"/>
</dbReference>
<accession>A0A2U2I644</accession>
<comment type="subcellular location">
    <subcellularLocation>
        <location evidence="9">Cytoplasm</location>
    </subcellularLocation>
</comment>
<evidence type="ECO:0000259" key="16">
    <source>
        <dbReference type="Pfam" id="PF07479"/>
    </source>
</evidence>
<dbReference type="GO" id="GO:0141152">
    <property type="term" value="F:glycerol-3-phosphate dehydrogenase (NAD+) activity"/>
    <property type="evidence" value="ECO:0007669"/>
    <property type="project" value="RHEA"/>
</dbReference>
<feature type="binding site" evidence="9">
    <location>
        <position position="161"/>
    </location>
    <ligand>
        <name>sn-glycerol 3-phosphate</name>
        <dbReference type="ChEBI" id="CHEBI:57597"/>
    </ligand>
</feature>
<dbReference type="NCBIfam" id="NF000940">
    <property type="entry name" value="PRK00094.1-2"/>
    <property type="match status" value="1"/>
</dbReference>
<comment type="catalytic activity">
    <reaction evidence="9 14">
        <text>sn-glycerol 3-phosphate + NADP(+) = dihydroxyacetone phosphate + NADPH + H(+)</text>
        <dbReference type="Rhea" id="RHEA:11096"/>
        <dbReference type="ChEBI" id="CHEBI:15378"/>
        <dbReference type="ChEBI" id="CHEBI:57597"/>
        <dbReference type="ChEBI" id="CHEBI:57642"/>
        <dbReference type="ChEBI" id="CHEBI:57783"/>
        <dbReference type="ChEBI" id="CHEBI:58349"/>
        <dbReference type="EC" id="1.1.1.94"/>
    </reaction>
</comment>
<dbReference type="Gene3D" id="3.40.50.720">
    <property type="entry name" value="NAD(P)-binding Rossmann-like Domain"/>
    <property type="match status" value="1"/>
</dbReference>
<dbReference type="PANTHER" id="PTHR11728">
    <property type="entry name" value="GLYCEROL-3-PHOSPHATE DEHYDROGENASE"/>
    <property type="match status" value="1"/>
</dbReference>
<feature type="binding site" evidence="9">
    <location>
        <position position="279"/>
    </location>
    <ligand>
        <name>sn-glycerol 3-phosphate</name>
        <dbReference type="ChEBI" id="CHEBI:57597"/>
    </ligand>
</feature>
<feature type="binding site" evidence="12">
    <location>
        <begin position="24"/>
        <end position="29"/>
    </location>
    <ligand>
        <name>NAD(+)</name>
        <dbReference type="ChEBI" id="CHEBI:57540"/>
    </ligand>
</feature>
<dbReference type="GO" id="GO:0005829">
    <property type="term" value="C:cytosol"/>
    <property type="evidence" value="ECO:0007669"/>
    <property type="project" value="TreeGrafter"/>
</dbReference>
<dbReference type="InterPro" id="IPR006168">
    <property type="entry name" value="G3P_DH_NAD-dep"/>
</dbReference>
<evidence type="ECO:0000256" key="1">
    <source>
        <dbReference type="ARBA" id="ARBA00011009"/>
    </source>
</evidence>
<feature type="binding site" evidence="9">
    <location>
        <position position="28"/>
    </location>
    <ligand>
        <name>NADPH</name>
        <dbReference type="ChEBI" id="CHEBI:57783"/>
    </ligand>
</feature>
<dbReference type="NCBIfam" id="NF000942">
    <property type="entry name" value="PRK00094.1-4"/>
    <property type="match status" value="1"/>
</dbReference>
<sequence length="358" mass="36180">MHASPATTSAPTSPATSRNITVLGAGAWGTAVAIALAARHDVLLWGRDRAAMAALDAARENTAYLPGFALPPALRVGADLGAALAHVQTGADAAADAGRAPLLIAACPVAGLRPLLLQLAPHDIDHIVWLCKGFESGTGLLPHQVAREVLGAGVLGAALSGPSFAQEVARGLPCALTVGSESAELRERVIGAVHGGNIRVYSCDDLIGVEVGGAVKNVLAIATGVADGLGLGLNARAALITRGLAEITRLGGALGGRPGTFMGLTGMGDLILTCTGDLSRNRRVGLALAQGKPIETIVAELGHVAEGVPCAKAVRALARRLGVEMPITDAVAGVLFDGDSAPAMVERLLARDPRDEIA</sequence>
<dbReference type="SUPFAM" id="SSF48179">
    <property type="entry name" value="6-phosphogluconate dehydrogenase C-terminal domain-like"/>
    <property type="match status" value="1"/>
</dbReference>
<evidence type="ECO:0000256" key="6">
    <source>
        <dbReference type="ARBA" id="ARBA00023098"/>
    </source>
</evidence>
<keyword evidence="18" id="KW-1185">Reference proteome</keyword>
<comment type="catalytic activity">
    <reaction evidence="9">
        <text>sn-glycerol 3-phosphate + NAD(+) = dihydroxyacetone phosphate + NADH + H(+)</text>
        <dbReference type="Rhea" id="RHEA:11092"/>
        <dbReference type="ChEBI" id="CHEBI:15378"/>
        <dbReference type="ChEBI" id="CHEBI:57540"/>
        <dbReference type="ChEBI" id="CHEBI:57597"/>
        <dbReference type="ChEBI" id="CHEBI:57642"/>
        <dbReference type="ChEBI" id="CHEBI:57945"/>
        <dbReference type="EC" id="1.1.1.94"/>
    </reaction>
</comment>
<feature type="binding site" evidence="12">
    <location>
        <position position="165"/>
    </location>
    <ligand>
        <name>NAD(+)</name>
        <dbReference type="ChEBI" id="CHEBI:57540"/>
    </ligand>
</feature>
<dbReference type="FunFam" id="1.10.1040.10:FF:000001">
    <property type="entry name" value="Glycerol-3-phosphate dehydrogenase [NAD(P)+]"/>
    <property type="match status" value="1"/>
</dbReference>
<feature type="binding site" evidence="12">
    <location>
        <position position="280"/>
    </location>
    <ligand>
        <name>NAD(+)</name>
        <dbReference type="ChEBI" id="CHEBI:57540"/>
    </ligand>
</feature>
<evidence type="ECO:0000259" key="15">
    <source>
        <dbReference type="Pfam" id="PF01210"/>
    </source>
</evidence>
<dbReference type="GO" id="GO:0141153">
    <property type="term" value="F:glycerol-3-phosphate dehydrogenase (NADP+) activity"/>
    <property type="evidence" value="ECO:0007669"/>
    <property type="project" value="RHEA"/>
</dbReference>
<dbReference type="InterPro" id="IPR013328">
    <property type="entry name" value="6PGD_dom2"/>
</dbReference>
<comment type="similarity">
    <text evidence="1 9 13">Belongs to the NAD-dependent glycerol-3-phosphate dehydrogenase family.</text>
</comment>
<feature type="binding site" evidence="9">
    <location>
        <position position="165"/>
    </location>
    <ligand>
        <name>NADPH</name>
        <dbReference type="ChEBI" id="CHEBI:57783"/>
    </ligand>
</feature>
<dbReference type="GO" id="GO:0046167">
    <property type="term" value="P:glycerol-3-phosphate biosynthetic process"/>
    <property type="evidence" value="ECO:0007669"/>
    <property type="project" value="UniProtKB-UniRule"/>
</dbReference>
<feature type="binding site" evidence="11">
    <location>
        <position position="132"/>
    </location>
    <ligand>
        <name>substrate</name>
    </ligand>
</feature>
<dbReference type="InterPro" id="IPR036291">
    <property type="entry name" value="NAD(P)-bd_dom_sf"/>
</dbReference>
<feature type="binding site" evidence="9">
    <location>
        <position position="280"/>
    </location>
    <ligand>
        <name>NADPH</name>
        <dbReference type="ChEBI" id="CHEBI:57783"/>
    </ligand>
</feature>
<dbReference type="SUPFAM" id="SSF51735">
    <property type="entry name" value="NAD(P)-binding Rossmann-fold domains"/>
    <property type="match status" value="1"/>
</dbReference>
<protein>
    <recommendedName>
        <fullName evidence="9">Glycerol-3-phosphate dehydrogenase [NAD(P)+]</fullName>
        <ecNumber evidence="9">1.1.1.94</ecNumber>
    </recommendedName>
    <alternativeName>
        <fullName evidence="9">NAD(P)(+)-dependent glycerol-3-phosphate dehydrogenase</fullName>
    </alternativeName>
    <alternativeName>
        <fullName evidence="9">NAD(P)H-dependent dihydroxyacetone-phosphate reductase</fullName>
    </alternativeName>
</protein>
<evidence type="ECO:0000313" key="17">
    <source>
        <dbReference type="EMBL" id="PWF55212.1"/>
    </source>
</evidence>
<evidence type="ECO:0000256" key="10">
    <source>
        <dbReference type="PIRSR" id="PIRSR000114-1"/>
    </source>
</evidence>
<keyword evidence="8 9" id="KW-1208">Phospholipid metabolism</keyword>
<dbReference type="AlphaFoldDB" id="A0A2U2I644"/>
<comment type="pathway">
    <text evidence="9">Membrane lipid metabolism; glycerophospholipid metabolism.</text>
</comment>
<feature type="domain" description="Glycerol-3-phosphate dehydrogenase NAD-dependent C-terminal" evidence="16">
    <location>
        <begin position="205"/>
        <end position="345"/>
    </location>
</feature>
<dbReference type="GO" id="GO:0008654">
    <property type="term" value="P:phospholipid biosynthetic process"/>
    <property type="evidence" value="ECO:0007669"/>
    <property type="project" value="UniProtKB-KW"/>
</dbReference>
<feature type="domain" description="Glycerol-3-phosphate dehydrogenase NAD-dependent N-terminal" evidence="15">
    <location>
        <begin position="19"/>
        <end position="184"/>
    </location>
</feature>
<dbReference type="PIRSF" id="PIRSF000114">
    <property type="entry name" value="Glycerol-3-P_dh"/>
    <property type="match status" value="1"/>
</dbReference>
<dbReference type="GO" id="GO:0006650">
    <property type="term" value="P:glycerophospholipid metabolic process"/>
    <property type="evidence" value="ECO:0007669"/>
    <property type="project" value="UniProtKB-UniRule"/>
</dbReference>
<dbReference type="HAMAP" id="MF_00394">
    <property type="entry name" value="NAD_Glyc3P_dehydrog"/>
    <property type="match status" value="1"/>
</dbReference>
<dbReference type="Pfam" id="PF01210">
    <property type="entry name" value="NAD_Gly3P_dh_N"/>
    <property type="match status" value="1"/>
</dbReference>
<dbReference type="GO" id="GO:0051287">
    <property type="term" value="F:NAD binding"/>
    <property type="evidence" value="ECO:0007669"/>
    <property type="project" value="InterPro"/>
</dbReference>
<evidence type="ECO:0000256" key="9">
    <source>
        <dbReference type="HAMAP-Rule" id="MF_00394"/>
    </source>
</evidence>
<keyword evidence="7 9" id="KW-0594">Phospholipid biosynthesis</keyword>
<dbReference type="InterPro" id="IPR006109">
    <property type="entry name" value="G3P_DH_NAD-dep_C"/>
</dbReference>
<dbReference type="InterPro" id="IPR011128">
    <property type="entry name" value="G3P_DH_NAD-dep_N"/>
</dbReference>
<dbReference type="OrthoDB" id="9812273at2"/>
<dbReference type="Pfam" id="PF07479">
    <property type="entry name" value="NAD_Gly3P_dh_C"/>
    <property type="match status" value="1"/>
</dbReference>
<evidence type="ECO:0000256" key="12">
    <source>
        <dbReference type="PIRSR" id="PIRSR000114-3"/>
    </source>
</evidence>
<keyword evidence="9" id="KW-0963">Cytoplasm</keyword>
<reference evidence="17 18" key="1">
    <citation type="submission" date="2018-04" db="EMBL/GenBank/DDBJ databases">
        <title>Massilia violaceinigra sp. nov., a novel purple-pigmented bacterium isolated from Tianshan glacier, Xinjiang, China.</title>
        <authorList>
            <person name="Wang H."/>
        </authorList>
    </citation>
    <scope>NUCLEOTIDE SEQUENCE [LARGE SCALE GENOMIC DNA]</scope>
    <source>
        <strain evidence="17 18">B448-2</strain>
    </source>
</reference>
<feature type="binding site" evidence="9">
    <location>
        <position position="281"/>
    </location>
    <ligand>
        <name>sn-glycerol 3-phosphate</name>
        <dbReference type="ChEBI" id="CHEBI:57597"/>
    </ligand>
</feature>
<dbReference type="GO" id="GO:0046168">
    <property type="term" value="P:glycerol-3-phosphate catabolic process"/>
    <property type="evidence" value="ECO:0007669"/>
    <property type="project" value="InterPro"/>
</dbReference>
<evidence type="ECO:0000256" key="5">
    <source>
        <dbReference type="ARBA" id="ARBA00023027"/>
    </source>
</evidence>
<evidence type="ECO:0000256" key="3">
    <source>
        <dbReference type="ARBA" id="ARBA00022857"/>
    </source>
</evidence>
<keyword evidence="2 9" id="KW-0444">Lipid biosynthesis</keyword>
<dbReference type="UniPathway" id="UPA00940"/>
<keyword evidence="9" id="KW-0547">Nucleotide-binding</keyword>
<feature type="binding site" evidence="9">
    <location>
        <position position="163"/>
    </location>
    <ligand>
        <name>sn-glycerol 3-phosphate</name>
        <dbReference type="ChEBI" id="CHEBI:57597"/>
    </ligand>
</feature>
<evidence type="ECO:0000256" key="2">
    <source>
        <dbReference type="ARBA" id="ARBA00022516"/>
    </source>
</evidence>
<feature type="binding site" evidence="11">
    <location>
        <begin position="280"/>
        <end position="281"/>
    </location>
    <ligand>
        <name>substrate</name>
    </ligand>
</feature>
<feature type="binding site" evidence="9">
    <location>
        <position position="280"/>
    </location>
    <ligand>
        <name>sn-glycerol 3-phosphate</name>
        <dbReference type="ChEBI" id="CHEBI:57597"/>
    </ligand>
</feature>
<feature type="binding site" evidence="9">
    <location>
        <position position="306"/>
    </location>
    <ligand>
        <name>NADPH</name>
        <dbReference type="ChEBI" id="CHEBI:57783"/>
    </ligand>
</feature>
<keyword evidence="5 9" id="KW-0520">NAD</keyword>
<feature type="active site" description="Proton acceptor" evidence="9 10">
    <location>
        <position position="216"/>
    </location>
</feature>
<proteinExistence type="inferred from homology"/>
<dbReference type="EC" id="1.1.1.94" evidence="9"/>
<comment type="function">
    <text evidence="9">Catalyzes the reduction of the glycolytic intermediate dihydroxyacetone phosphate (DHAP) to sn-glycerol 3-phosphate (G3P), the key precursor for phospholipid synthesis.</text>
</comment>
<dbReference type="Proteomes" id="UP000241421">
    <property type="component" value="Unassembled WGS sequence"/>
</dbReference>
<dbReference type="InterPro" id="IPR008927">
    <property type="entry name" value="6-PGluconate_DH-like_C_sf"/>
</dbReference>
<feature type="binding site" evidence="9">
    <location>
        <position position="47"/>
    </location>
    <ligand>
        <name>NADPH</name>
        <dbReference type="ChEBI" id="CHEBI:57783"/>
    </ligand>
</feature>
<gene>
    <name evidence="9" type="primary">gpsA</name>
    <name evidence="17" type="ORF">C7C56_003290</name>
</gene>
<keyword evidence="4 9" id="KW-0560">Oxidoreductase</keyword>